<dbReference type="InterPro" id="IPR025979">
    <property type="entry name" value="ChrR-like_cupin_dom"/>
</dbReference>
<accession>A0A840RXR2</accession>
<dbReference type="Pfam" id="PF12973">
    <property type="entry name" value="Cupin_7"/>
    <property type="match status" value="1"/>
</dbReference>
<evidence type="ECO:0000313" key="3">
    <source>
        <dbReference type="Proteomes" id="UP000571084"/>
    </source>
</evidence>
<keyword evidence="3" id="KW-1185">Reference proteome</keyword>
<feature type="domain" description="ChrR-like cupin" evidence="1">
    <location>
        <begin position="20"/>
        <end position="120"/>
    </location>
</feature>
<dbReference type="Gene3D" id="2.60.120.10">
    <property type="entry name" value="Jelly Rolls"/>
    <property type="match status" value="1"/>
</dbReference>
<name>A0A840RXR2_9BURK</name>
<reference evidence="2 3" key="1">
    <citation type="submission" date="2020-08" db="EMBL/GenBank/DDBJ databases">
        <title>Genomic Encyclopedia of Type Strains, Phase IV (KMG-IV): sequencing the most valuable type-strain genomes for metagenomic binning, comparative biology and taxonomic classification.</title>
        <authorList>
            <person name="Goeker M."/>
        </authorList>
    </citation>
    <scope>NUCLEOTIDE SEQUENCE [LARGE SCALE GENOMIC DNA]</scope>
    <source>
        <strain evidence="2 3">DSM 23240</strain>
    </source>
</reference>
<comment type="caution">
    <text evidence="2">The sequence shown here is derived from an EMBL/GenBank/DDBJ whole genome shotgun (WGS) entry which is preliminary data.</text>
</comment>
<dbReference type="RefSeq" id="WP_168056684.1">
    <property type="nucleotide sequence ID" value="NZ_JAAOZT010000012.1"/>
</dbReference>
<gene>
    <name evidence="2" type="ORF">HNR39_003048</name>
</gene>
<dbReference type="AlphaFoldDB" id="A0A840RXR2"/>
<proteinExistence type="predicted"/>
<dbReference type="CDD" id="cd20302">
    <property type="entry name" value="cupin_DAD"/>
    <property type="match status" value="1"/>
</dbReference>
<sequence length="162" mass="18462">MINIPESPFTRPEMFSPDVMIDDEKWYPLGKLGKVRPILFDVSNGGWISILKAEGQGTIQRHRHASPVTGWTLDGAWGYREYDWVARAGSFVYEPPGHIHTLYIDPEAGKMTALFHVHGPLVYLDEAGNATDYDDVFLRLDRYAKYCREVGLGDDYLQSLIR</sequence>
<dbReference type="InterPro" id="IPR011051">
    <property type="entry name" value="RmlC_Cupin_sf"/>
</dbReference>
<protein>
    <recommendedName>
        <fullName evidence="1">ChrR-like cupin domain-containing protein</fullName>
    </recommendedName>
</protein>
<dbReference type="InterPro" id="IPR014710">
    <property type="entry name" value="RmlC-like_jellyroll"/>
</dbReference>
<evidence type="ECO:0000313" key="2">
    <source>
        <dbReference type="EMBL" id="MBB5201199.1"/>
    </source>
</evidence>
<organism evidence="2 3">
    <name type="scientific">Glaciimonas immobilis</name>
    <dbReference type="NCBI Taxonomy" id="728004"/>
    <lineage>
        <taxon>Bacteria</taxon>
        <taxon>Pseudomonadati</taxon>
        <taxon>Pseudomonadota</taxon>
        <taxon>Betaproteobacteria</taxon>
        <taxon>Burkholderiales</taxon>
        <taxon>Oxalobacteraceae</taxon>
        <taxon>Glaciimonas</taxon>
    </lineage>
</organism>
<dbReference type="EMBL" id="JACHHQ010000006">
    <property type="protein sequence ID" value="MBB5201199.1"/>
    <property type="molecule type" value="Genomic_DNA"/>
</dbReference>
<dbReference type="SUPFAM" id="SSF51182">
    <property type="entry name" value="RmlC-like cupins"/>
    <property type="match status" value="1"/>
</dbReference>
<dbReference type="Proteomes" id="UP000571084">
    <property type="component" value="Unassembled WGS sequence"/>
</dbReference>
<evidence type="ECO:0000259" key="1">
    <source>
        <dbReference type="Pfam" id="PF12973"/>
    </source>
</evidence>